<evidence type="ECO:0000313" key="1">
    <source>
        <dbReference type="EMBL" id="RWR26829.1"/>
    </source>
</evidence>
<reference evidence="1 2" key="1">
    <citation type="submission" date="2019-01" db="EMBL/GenBank/DDBJ databases">
        <title>Sinorhodobacter populi sp. nov. isolated from the symptomatic bark tissue of Populus euramericana canker.</title>
        <authorList>
            <person name="Xu G."/>
        </authorList>
    </citation>
    <scope>NUCLEOTIDE SEQUENCE [LARGE SCALE GENOMIC DNA]</scope>
    <source>
        <strain evidence="1 2">07D10-4-3</strain>
    </source>
</reference>
<name>A0A443K237_9RHOB</name>
<dbReference type="RefSeq" id="WP_128233854.1">
    <property type="nucleotide sequence ID" value="NZ_SAUY01000038.1"/>
</dbReference>
<protein>
    <submittedName>
        <fullName evidence="1">Uncharacterized protein</fullName>
    </submittedName>
</protein>
<dbReference type="EMBL" id="SAUY01000038">
    <property type="protein sequence ID" value="RWR26829.1"/>
    <property type="molecule type" value="Genomic_DNA"/>
</dbReference>
<gene>
    <name evidence="1" type="ORF">D2T29_19615</name>
</gene>
<evidence type="ECO:0000313" key="2">
    <source>
        <dbReference type="Proteomes" id="UP000284451"/>
    </source>
</evidence>
<reference evidence="1 2" key="2">
    <citation type="submission" date="2019-01" db="EMBL/GenBank/DDBJ databases">
        <authorList>
            <person name="Li Y."/>
        </authorList>
    </citation>
    <scope>NUCLEOTIDE SEQUENCE [LARGE SCALE GENOMIC DNA]</scope>
    <source>
        <strain evidence="1 2">07D10-4-3</strain>
    </source>
</reference>
<accession>A0A443K237</accession>
<dbReference type="Pfam" id="PF08809">
    <property type="entry name" value="DUF1799"/>
    <property type="match status" value="1"/>
</dbReference>
<proteinExistence type="predicted"/>
<sequence length="80" mass="8780">MLPARTTGLWARHWPALTAFFAVSTQWRVTGVGLGGILTQGLDYTAMRAGLDMAGIEITPKLFAQIREIEIGALEHLNRT</sequence>
<dbReference type="InterPro" id="IPR014915">
    <property type="entry name" value="Phage_TLS_TfmB"/>
</dbReference>
<dbReference type="Proteomes" id="UP000284451">
    <property type="component" value="Unassembled WGS sequence"/>
</dbReference>
<dbReference type="AlphaFoldDB" id="A0A443K237"/>
<organism evidence="1 2">
    <name type="scientific">Paenirhodobacter populi</name>
    <dbReference type="NCBI Taxonomy" id="2306993"/>
    <lineage>
        <taxon>Bacteria</taxon>
        <taxon>Pseudomonadati</taxon>
        <taxon>Pseudomonadota</taxon>
        <taxon>Alphaproteobacteria</taxon>
        <taxon>Rhodobacterales</taxon>
        <taxon>Rhodobacter group</taxon>
        <taxon>Paenirhodobacter</taxon>
    </lineage>
</organism>
<comment type="caution">
    <text evidence="1">The sequence shown here is derived from an EMBL/GenBank/DDBJ whole genome shotgun (WGS) entry which is preliminary data.</text>
</comment>